<dbReference type="EMBL" id="JACHJT010000002">
    <property type="protein sequence ID" value="MBB4935575.1"/>
    <property type="molecule type" value="Genomic_DNA"/>
</dbReference>
<dbReference type="AlphaFoldDB" id="A0A7W7RP45"/>
<sequence>MPQIPSRHEVVAVFEALLDGRMTRDEAERWAGQRVADDTQDPNDPAVWKALDQLYGIDLRHGPEQPFLHSRAQVFQWLDQLRNAP</sequence>
<reference evidence="1 2" key="1">
    <citation type="submission" date="2020-08" db="EMBL/GenBank/DDBJ databases">
        <title>Sequencing the genomes of 1000 actinobacteria strains.</title>
        <authorList>
            <person name="Klenk H.-P."/>
        </authorList>
    </citation>
    <scope>NUCLEOTIDE SEQUENCE [LARGE SCALE GENOMIC DNA]</scope>
    <source>
        <strain evidence="1 2">DSM 102030</strain>
    </source>
</reference>
<comment type="caution">
    <text evidence="1">The sequence shown here is derived from an EMBL/GenBank/DDBJ whole genome shotgun (WGS) entry which is preliminary data.</text>
</comment>
<evidence type="ECO:0000313" key="2">
    <source>
        <dbReference type="Proteomes" id="UP000523007"/>
    </source>
</evidence>
<proteinExistence type="predicted"/>
<dbReference type="Proteomes" id="UP000523007">
    <property type="component" value="Unassembled WGS sequence"/>
</dbReference>
<organism evidence="1 2">
    <name type="scientific">Lipingzhangella halophila</name>
    <dbReference type="NCBI Taxonomy" id="1783352"/>
    <lineage>
        <taxon>Bacteria</taxon>
        <taxon>Bacillati</taxon>
        <taxon>Actinomycetota</taxon>
        <taxon>Actinomycetes</taxon>
        <taxon>Streptosporangiales</taxon>
        <taxon>Nocardiopsidaceae</taxon>
        <taxon>Lipingzhangella</taxon>
    </lineage>
</organism>
<evidence type="ECO:0000313" key="1">
    <source>
        <dbReference type="EMBL" id="MBB4935575.1"/>
    </source>
</evidence>
<name>A0A7W7RP45_9ACTN</name>
<keyword evidence="2" id="KW-1185">Reference proteome</keyword>
<accession>A0A7W7RP45</accession>
<dbReference type="RefSeq" id="WP_312885738.1">
    <property type="nucleotide sequence ID" value="NZ_JACHJT010000002.1"/>
</dbReference>
<gene>
    <name evidence="1" type="ORF">F4561_006469</name>
</gene>
<protein>
    <submittedName>
        <fullName evidence="1">Uncharacterized protein</fullName>
    </submittedName>
</protein>